<reference evidence="5 7" key="2">
    <citation type="journal article" date="2013" name="Nature">
        <title>Insights into bilaterian evolution from three spiralian genomes.</title>
        <authorList>
            <person name="Simakov O."/>
            <person name="Marletaz F."/>
            <person name="Cho S.J."/>
            <person name="Edsinger-Gonzales E."/>
            <person name="Havlak P."/>
            <person name="Hellsten U."/>
            <person name="Kuo D.H."/>
            <person name="Larsson T."/>
            <person name="Lv J."/>
            <person name="Arendt D."/>
            <person name="Savage R."/>
            <person name="Osoegawa K."/>
            <person name="de Jong P."/>
            <person name="Grimwood J."/>
            <person name="Chapman J.A."/>
            <person name="Shapiro H."/>
            <person name="Aerts A."/>
            <person name="Otillar R.P."/>
            <person name="Terry A.Y."/>
            <person name="Boore J.L."/>
            <person name="Grigoriev I.V."/>
            <person name="Lindberg D.R."/>
            <person name="Seaver E.C."/>
            <person name="Weisblat D.A."/>
            <person name="Putnam N.H."/>
            <person name="Rokhsar D.S."/>
        </authorList>
    </citation>
    <scope>NUCLEOTIDE SEQUENCE</scope>
    <source>
        <strain evidence="5 7">I ESC-2004</strain>
    </source>
</reference>
<dbReference type="SUPFAM" id="SSF48403">
    <property type="entry name" value="Ankyrin repeat"/>
    <property type="match status" value="1"/>
</dbReference>
<keyword evidence="2 3" id="KW-0040">ANK repeat</keyword>
<feature type="domain" description="BTB" evidence="4">
    <location>
        <begin position="115"/>
        <end position="179"/>
    </location>
</feature>
<dbReference type="EMBL" id="AMQN01014845">
    <property type="status" value="NOT_ANNOTATED_CDS"/>
    <property type="molecule type" value="Genomic_DNA"/>
</dbReference>
<dbReference type="InterPro" id="IPR044515">
    <property type="entry name" value="ABTB1"/>
</dbReference>
<evidence type="ECO:0000259" key="4">
    <source>
        <dbReference type="PROSITE" id="PS50097"/>
    </source>
</evidence>
<dbReference type="PANTHER" id="PTHR46231">
    <property type="entry name" value="ANKYRIN REPEAT AND BTB/POZ DOMAIN-CONTAINING PROTEIN 1"/>
    <property type="match status" value="1"/>
</dbReference>
<dbReference type="OMA" id="EGARCIY"/>
<dbReference type="EMBL" id="KB311353">
    <property type="protein sequence ID" value="ELT89442.1"/>
    <property type="molecule type" value="Genomic_DNA"/>
</dbReference>
<dbReference type="SUPFAM" id="SSF54695">
    <property type="entry name" value="POZ domain"/>
    <property type="match status" value="2"/>
</dbReference>
<evidence type="ECO:0000313" key="6">
    <source>
        <dbReference type="EnsemblMetazoa" id="CapteP94441"/>
    </source>
</evidence>
<accession>R7TD79</accession>
<dbReference type="STRING" id="283909.R7TD79"/>
<dbReference type="CDD" id="cd18497">
    <property type="entry name" value="BACK_ABTB1_BPOZ"/>
    <property type="match status" value="1"/>
</dbReference>
<feature type="repeat" description="ANK" evidence="3">
    <location>
        <begin position="35"/>
        <end position="67"/>
    </location>
</feature>
<dbReference type="FunFam" id="1.25.40.20:FF:000115">
    <property type="entry name" value="Ankyrin repeat and BTB/POZ domain-containing protein 1"/>
    <property type="match status" value="1"/>
</dbReference>
<dbReference type="InterPro" id="IPR036770">
    <property type="entry name" value="Ankyrin_rpt-contain_sf"/>
</dbReference>
<reference evidence="7" key="1">
    <citation type="submission" date="2012-12" db="EMBL/GenBank/DDBJ databases">
        <authorList>
            <person name="Hellsten U."/>
            <person name="Grimwood J."/>
            <person name="Chapman J.A."/>
            <person name="Shapiro H."/>
            <person name="Aerts A."/>
            <person name="Otillar R.P."/>
            <person name="Terry A.Y."/>
            <person name="Boore J.L."/>
            <person name="Simakov O."/>
            <person name="Marletaz F."/>
            <person name="Cho S.-J."/>
            <person name="Edsinger-Gonzales E."/>
            <person name="Havlak P."/>
            <person name="Kuo D.-H."/>
            <person name="Larsson T."/>
            <person name="Lv J."/>
            <person name="Arendt D."/>
            <person name="Savage R."/>
            <person name="Osoegawa K."/>
            <person name="de Jong P."/>
            <person name="Lindberg D.R."/>
            <person name="Seaver E.C."/>
            <person name="Weisblat D.A."/>
            <person name="Putnam N.H."/>
            <person name="Grigoriev I.V."/>
            <person name="Rokhsar D.S."/>
        </authorList>
    </citation>
    <scope>NUCLEOTIDE SEQUENCE</scope>
    <source>
        <strain evidence="7">I ESC-2004</strain>
    </source>
</reference>
<dbReference type="Proteomes" id="UP000014760">
    <property type="component" value="Unassembled WGS sequence"/>
</dbReference>
<dbReference type="InterPro" id="IPR002110">
    <property type="entry name" value="Ankyrin_rpt"/>
</dbReference>
<organism evidence="5">
    <name type="scientific">Capitella teleta</name>
    <name type="common">Polychaete worm</name>
    <dbReference type="NCBI Taxonomy" id="283909"/>
    <lineage>
        <taxon>Eukaryota</taxon>
        <taxon>Metazoa</taxon>
        <taxon>Spiralia</taxon>
        <taxon>Lophotrochozoa</taxon>
        <taxon>Annelida</taxon>
        <taxon>Polychaeta</taxon>
        <taxon>Sedentaria</taxon>
        <taxon>Scolecida</taxon>
        <taxon>Capitellidae</taxon>
        <taxon>Capitella</taxon>
    </lineage>
</organism>
<sequence length="477" mass="54931">MEAHDLFISCRKGDLTRVQFLVDEKEVEVNIRDKWDSTPLYYACLCGHTAVAEFLLAHGAKCEMNTFDGERCLYGALNDKIRNLLRDYKAVTASSMRRGLYSEFLRNMLERGLYSDITFIIHGVSFSAHKCILASRSEYFADLFGTRWKDKRVVSLSHRMLLPNAFESVLQYLYTARLESLIEDLEDVLRLAKHCHLEKLQHDLEAKMKAVLHFKSTKPGVNVTVLSLEPKANDFTLNDDLGSLLLQSLPPAFCCQDAAELPFLPERTENFADIIFQVENHKFECHKSFFLLRSDYFKALVNDHFGECMEDETTSLPIIKIQDFSPSTFVQIISYVYQDSCELTEKNIFDILYASDLYLLPGLKKQCSNLLAQYIDLTNIVQMLRTAKLFSLSRLEDQCAEFIAENLDNVLADPNFADYVNEDANEVKDRQETDTISIIDEVRYYVSSFVQSYSEVDEANRKMLLIDWFLEEQGLDA</sequence>
<evidence type="ECO:0000313" key="7">
    <source>
        <dbReference type="Proteomes" id="UP000014760"/>
    </source>
</evidence>
<evidence type="ECO:0000256" key="1">
    <source>
        <dbReference type="ARBA" id="ARBA00022737"/>
    </source>
</evidence>
<dbReference type="InterPro" id="IPR011333">
    <property type="entry name" value="SKP1/BTB/POZ_sf"/>
</dbReference>
<protein>
    <recommendedName>
        <fullName evidence="4">BTB domain-containing protein</fullName>
    </recommendedName>
</protein>
<dbReference type="GO" id="GO:0005737">
    <property type="term" value="C:cytoplasm"/>
    <property type="evidence" value="ECO:0007669"/>
    <property type="project" value="TreeGrafter"/>
</dbReference>
<evidence type="ECO:0000256" key="3">
    <source>
        <dbReference type="PROSITE-ProRule" id="PRU00023"/>
    </source>
</evidence>
<evidence type="ECO:0000256" key="2">
    <source>
        <dbReference type="ARBA" id="ARBA00023043"/>
    </source>
</evidence>
<name>R7TD79_CAPTE</name>
<feature type="domain" description="BTB" evidence="4">
    <location>
        <begin position="272"/>
        <end position="345"/>
    </location>
</feature>
<dbReference type="Pfam" id="PF00651">
    <property type="entry name" value="BTB"/>
    <property type="match status" value="2"/>
</dbReference>
<dbReference type="HOGENOM" id="CLU_022885_0_0_1"/>
<dbReference type="PROSITE" id="PS50088">
    <property type="entry name" value="ANK_REPEAT"/>
    <property type="match status" value="1"/>
</dbReference>
<gene>
    <name evidence="5" type="ORF">CAPTEDRAFT_94441</name>
</gene>
<keyword evidence="7" id="KW-1185">Reference proteome</keyword>
<dbReference type="EnsemblMetazoa" id="CapteT94441">
    <property type="protein sequence ID" value="CapteP94441"/>
    <property type="gene ID" value="CapteG94441"/>
</dbReference>
<dbReference type="Gene3D" id="3.30.710.10">
    <property type="entry name" value="Potassium Channel Kv1.1, Chain A"/>
    <property type="match status" value="2"/>
</dbReference>
<dbReference type="SMART" id="SM00225">
    <property type="entry name" value="BTB"/>
    <property type="match status" value="2"/>
</dbReference>
<evidence type="ECO:0000313" key="5">
    <source>
        <dbReference type="EMBL" id="ELT89442.1"/>
    </source>
</evidence>
<dbReference type="GO" id="GO:0000151">
    <property type="term" value="C:ubiquitin ligase complex"/>
    <property type="evidence" value="ECO:0007669"/>
    <property type="project" value="TreeGrafter"/>
</dbReference>
<reference evidence="6" key="3">
    <citation type="submission" date="2015-06" db="UniProtKB">
        <authorList>
            <consortium name="EnsemblMetazoa"/>
        </authorList>
    </citation>
    <scope>IDENTIFICATION</scope>
</reference>
<dbReference type="Gene3D" id="1.25.40.20">
    <property type="entry name" value="Ankyrin repeat-containing domain"/>
    <property type="match status" value="1"/>
</dbReference>
<proteinExistence type="predicted"/>
<dbReference type="SMART" id="SM00248">
    <property type="entry name" value="ANK"/>
    <property type="match status" value="2"/>
</dbReference>
<dbReference type="OrthoDB" id="684045at2759"/>
<dbReference type="CDD" id="cd18295">
    <property type="entry name" value="BTB1_POZ_ABTB1_BPOZ1"/>
    <property type="match status" value="1"/>
</dbReference>
<keyword evidence="1" id="KW-0677">Repeat</keyword>
<dbReference type="InterPro" id="IPR000210">
    <property type="entry name" value="BTB/POZ_dom"/>
</dbReference>
<dbReference type="PANTHER" id="PTHR46231:SF1">
    <property type="entry name" value="ANKYRIN REPEAT AND BTB_POZ DOMAIN-CONTAINING PROTEIN 1"/>
    <property type="match status" value="1"/>
</dbReference>
<dbReference type="AlphaFoldDB" id="R7TD79"/>
<dbReference type="CDD" id="cd18296">
    <property type="entry name" value="BTB2_POZ_ABTB1_BPOZ1"/>
    <property type="match status" value="1"/>
</dbReference>
<dbReference type="Pfam" id="PF12796">
    <property type="entry name" value="Ank_2"/>
    <property type="match status" value="1"/>
</dbReference>
<dbReference type="PROSITE" id="PS50097">
    <property type="entry name" value="BTB"/>
    <property type="match status" value="2"/>
</dbReference>